<keyword evidence="3 5" id="KW-1133">Transmembrane helix</keyword>
<evidence type="ECO:0000313" key="8">
    <source>
        <dbReference type="Proteomes" id="UP000050792"/>
    </source>
</evidence>
<evidence type="ECO:0000259" key="7">
    <source>
        <dbReference type="Pfam" id="PF13882"/>
    </source>
</evidence>
<sequence length="950" mass="106904">MSLPSIQGMVPCFLVLIAFLSQSLSVSYLKFEKINGASEESLIFLNDANPTALLDASANTQRIVYFAQKSPPLGLKLTFACHVNTQAKPLDKVSLCCRSSVEDTKRTCVQPEAEGTFSCLNTEFHFSADETTGANFSISLTQDGLLSNPISGLFSCIVGTDELNIIESNEIEIRDAVFYILQLKGTPSAKIDVVPPISEFPYELRCVDDISIVSRWPYWMHQLDGRYGPYRWEYCLTTGKPNAITCYKRPIQFSPNSIVEFINGSVYLTDAHLVESKSIAIVCKHVGQLGPIRTFAGKVTSTESPVVLEGLSIDKTKNSSSTKLYPLTTLSSSYVINKGTKLQDFMLRALYRQPQGDYEFHWFKDEQMLHNRIATKYSYTLPSLIDESVSGVYSLVVKSNEDISDRLIFTYDVKVVSPPFFKDPRCLKELFYVMEGNNFGTVCEFDGRWNTVVYVGVASFEAPTYQELRMSIDKNLKYSKQQLSQLDIIFQVDGEEMNKRITVNITKLKLNQDCELSIRLHSTYGQSRISTSLKVVPKPQLTISPSDENCIKDCDETPYNVSCALNENIVQEWKSKFNIEPSIDWIIQNHWTKAHLESTGLGQFITSYGEHDTTLTVWPVGKPIPFIVEHEESNNKQPNEAGTEEEEEEEVIEKELMNLDTKDEPVQIPSTTTLKQFLAQKIGGSEAQPPKDLILSCWIRLSVIGKEAEFEIPNGLISHHSFARQAQFAQSSATNRLIYDSRWETDTELAKQLTAFRTFTPDIIPATASLAWVAAVIIGVIIFIVVIASSIWLCTRDRGETYMVYDKERAHGNDPIQELKEKETFQTFQRQEEPRIATSRYSLNDGSVRFDSEDDGELDEYADNFNEEASFLGQYSGNRAISKKSIQMKEASPELSTIGIFNTTNTATTTTTTNTNTSDHSDLLHNLTTVVSTPNQPIHFITHENHQTAV</sequence>
<keyword evidence="2 5" id="KW-0812">Transmembrane</keyword>
<dbReference type="WBParaSite" id="SRDH1_97590.1">
    <property type="protein sequence ID" value="SRDH1_97590.1"/>
    <property type="gene ID" value="SRDH1_97590"/>
</dbReference>
<protein>
    <submittedName>
        <fullName evidence="9">Bravo_FIGEY domain-containing protein</fullName>
    </submittedName>
</protein>
<keyword evidence="8" id="KW-1185">Reference proteome</keyword>
<dbReference type="Proteomes" id="UP000050792">
    <property type="component" value="Unassembled WGS sequence"/>
</dbReference>
<feature type="transmembrane region" description="Helical" evidence="5">
    <location>
        <begin position="770"/>
        <end position="793"/>
    </location>
</feature>
<accession>A0AA85GLK7</accession>
<dbReference type="Pfam" id="PF13882">
    <property type="entry name" value="Bravo_FIGEY"/>
    <property type="match status" value="1"/>
</dbReference>
<feature type="signal peptide" evidence="6">
    <location>
        <begin position="1"/>
        <end position="25"/>
    </location>
</feature>
<feature type="domain" description="Neurofascin/L1/NrCAM C-terminal" evidence="7">
    <location>
        <begin position="796"/>
        <end position="878"/>
    </location>
</feature>
<evidence type="ECO:0000256" key="1">
    <source>
        <dbReference type="ARBA" id="ARBA00004167"/>
    </source>
</evidence>
<evidence type="ECO:0000256" key="6">
    <source>
        <dbReference type="SAM" id="SignalP"/>
    </source>
</evidence>
<comment type="subcellular location">
    <subcellularLocation>
        <location evidence="1">Membrane</location>
        <topology evidence="1">Single-pass membrane protein</topology>
    </subcellularLocation>
</comment>
<evidence type="ECO:0000256" key="2">
    <source>
        <dbReference type="ARBA" id="ARBA00022692"/>
    </source>
</evidence>
<evidence type="ECO:0000313" key="9">
    <source>
        <dbReference type="WBParaSite" id="SRDH1_97590.1"/>
    </source>
</evidence>
<evidence type="ECO:0000256" key="3">
    <source>
        <dbReference type="ARBA" id="ARBA00022989"/>
    </source>
</evidence>
<dbReference type="AlphaFoldDB" id="A0AA85GLK7"/>
<keyword evidence="6" id="KW-0732">Signal</keyword>
<keyword evidence="4 5" id="KW-0472">Membrane</keyword>
<reference evidence="8" key="1">
    <citation type="submission" date="2022-06" db="EMBL/GenBank/DDBJ databases">
        <authorList>
            <person name="Berger JAMES D."/>
            <person name="Berger JAMES D."/>
        </authorList>
    </citation>
    <scope>NUCLEOTIDE SEQUENCE [LARGE SCALE GENOMIC DNA]</scope>
</reference>
<proteinExistence type="predicted"/>
<dbReference type="GO" id="GO:0016020">
    <property type="term" value="C:membrane"/>
    <property type="evidence" value="ECO:0007669"/>
    <property type="project" value="UniProtKB-SubCell"/>
</dbReference>
<dbReference type="InterPro" id="IPR026966">
    <property type="entry name" value="Neurofascin/L1/NrCAM_C"/>
</dbReference>
<evidence type="ECO:0000256" key="4">
    <source>
        <dbReference type="ARBA" id="ARBA00023136"/>
    </source>
</evidence>
<name>A0AA85GLK7_9TREM</name>
<organism evidence="8 9">
    <name type="scientific">Schistosoma rodhaini</name>
    <dbReference type="NCBI Taxonomy" id="6188"/>
    <lineage>
        <taxon>Eukaryota</taxon>
        <taxon>Metazoa</taxon>
        <taxon>Spiralia</taxon>
        <taxon>Lophotrochozoa</taxon>
        <taxon>Platyhelminthes</taxon>
        <taxon>Trematoda</taxon>
        <taxon>Digenea</taxon>
        <taxon>Strigeidida</taxon>
        <taxon>Schistosomatoidea</taxon>
        <taxon>Schistosomatidae</taxon>
        <taxon>Schistosoma</taxon>
    </lineage>
</organism>
<reference evidence="9" key="2">
    <citation type="submission" date="2023-11" db="UniProtKB">
        <authorList>
            <consortium name="WormBaseParasite"/>
        </authorList>
    </citation>
    <scope>IDENTIFICATION</scope>
</reference>
<feature type="chain" id="PRO_5041707017" evidence="6">
    <location>
        <begin position="26"/>
        <end position="950"/>
    </location>
</feature>
<evidence type="ECO:0000256" key="5">
    <source>
        <dbReference type="SAM" id="Phobius"/>
    </source>
</evidence>